<gene>
    <name evidence="2" type="ORF">NCGR_LOCUS27561</name>
</gene>
<feature type="compositionally biased region" description="Low complexity" evidence="1">
    <location>
        <begin position="1"/>
        <end position="22"/>
    </location>
</feature>
<evidence type="ECO:0000313" key="3">
    <source>
        <dbReference type="Proteomes" id="UP000604825"/>
    </source>
</evidence>
<dbReference type="PANTHER" id="PTHR33476:SF33">
    <property type="entry name" value="OS02G0795200 PROTEIN"/>
    <property type="match status" value="1"/>
</dbReference>
<reference evidence="2" key="1">
    <citation type="submission" date="2020-10" db="EMBL/GenBank/DDBJ databases">
        <authorList>
            <person name="Han B."/>
            <person name="Lu T."/>
            <person name="Zhao Q."/>
            <person name="Huang X."/>
            <person name="Zhao Y."/>
        </authorList>
    </citation>
    <scope>NUCLEOTIDE SEQUENCE</scope>
</reference>
<dbReference type="Proteomes" id="UP000604825">
    <property type="component" value="Unassembled WGS sequence"/>
</dbReference>
<dbReference type="EMBL" id="CAJGYO010000007">
    <property type="protein sequence ID" value="CAD6241928.1"/>
    <property type="molecule type" value="Genomic_DNA"/>
</dbReference>
<feature type="region of interest" description="Disordered" evidence="1">
    <location>
        <begin position="257"/>
        <end position="325"/>
    </location>
</feature>
<sequence length="382" mass="40657">MSADGTTTAPAPPRMSASSPPTVGTLLTRASAARDNDRGCSSPRSLLSRILHRGRGGAGFGCRIRLLPRYCASGAAAKEDAIAPAGTAEAAKEEEGEPTEVTAPTAVVASQPGPRESGSPRTSLGKDALPASLGLGASLVLLLSKSAAELSRMAELRAQMERLLLDARADVRSCNGRPSASGDRTDCASVVKGPVACAGSDGSRAGTAAPASRGVSEADGRRDMDRMEAELEAELSRLQLQRASDDEDSRDDRLEVLAGPKSSASSRSHSTICSDSDNDDGETDNGGGGDERQDRYDEEEEEERDADEGNEIKSPPHGGVSARELERRLHQLLQSRHEARIAELESALERARRKLRETEREACRWRDTAKLATRFADESRLR</sequence>
<evidence type="ECO:0000256" key="1">
    <source>
        <dbReference type="SAM" id="MobiDB-lite"/>
    </source>
</evidence>
<comment type="caution">
    <text evidence="2">The sequence shown here is derived from an EMBL/GenBank/DDBJ whole genome shotgun (WGS) entry which is preliminary data.</text>
</comment>
<dbReference type="OrthoDB" id="1916242at2759"/>
<organism evidence="2 3">
    <name type="scientific">Miscanthus lutarioriparius</name>
    <dbReference type="NCBI Taxonomy" id="422564"/>
    <lineage>
        <taxon>Eukaryota</taxon>
        <taxon>Viridiplantae</taxon>
        <taxon>Streptophyta</taxon>
        <taxon>Embryophyta</taxon>
        <taxon>Tracheophyta</taxon>
        <taxon>Spermatophyta</taxon>
        <taxon>Magnoliopsida</taxon>
        <taxon>Liliopsida</taxon>
        <taxon>Poales</taxon>
        <taxon>Poaceae</taxon>
        <taxon>PACMAD clade</taxon>
        <taxon>Panicoideae</taxon>
        <taxon>Andropogonodae</taxon>
        <taxon>Andropogoneae</taxon>
        <taxon>Saccharinae</taxon>
        <taxon>Miscanthus</taxon>
    </lineage>
</organism>
<feature type="region of interest" description="Disordered" evidence="1">
    <location>
        <begin position="1"/>
        <end position="44"/>
    </location>
</feature>
<dbReference type="PANTHER" id="PTHR33476">
    <property type="entry name" value="EMB|CAB62613.1"/>
    <property type="match status" value="1"/>
</dbReference>
<protein>
    <recommendedName>
        <fullName evidence="4">Protein POLAR LOCALIZATION DURING ASYMMETRIC DIVISION AND REDISTRIBUTION</fullName>
    </recommendedName>
</protein>
<keyword evidence="3" id="KW-1185">Reference proteome</keyword>
<evidence type="ECO:0008006" key="4">
    <source>
        <dbReference type="Google" id="ProtNLM"/>
    </source>
</evidence>
<proteinExistence type="predicted"/>
<dbReference type="AlphaFoldDB" id="A0A811PJE2"/>
<name>A0A811PJE2_9POAL</name>
<dbReference type="GO" id="GO:0008356">
    <property type="term" value="P:asymmetric cell division"/>
    <property type="evidence" value="ECO:0007669"/>
    <property type="project" value="InterPro"/>
</dbReference>
<accession>A0A811PJE2</accession>
<dbReference type="InterPro" id="IPR040348">
    <property type="entry name" value="POLAR-like"/>
</dbReference>
<feature type="region of interest" description="Disordered" evidence="1">
    <location>
        <begin position="197"/>
        <end position="223"/>
    </location>
</feature>
<feature type="compositionally biased region" description="Polar residues" evidence="1">
    <location>
        <begin position="262"/>
        <end position="273"/>
    </location>
</feature>
<feature type="compositionally biased region" description="Acidic residues" evidence="1">
    <location>
        <begin position="296"/>
        <end position="309"/>
    </location>
</feature>
<evidence type="ECO:0000313" key="2">
    <source>
        <dbReference type="EMBL" id="CAD6241928.1"/>
    </source>
</evidence>
<feature type="region of interest" description="Disordered" evidence="1">
    <location>
        <begin position="81"/>
        <end position="125"/>
    </location>
</feature>